<dbReference type="AlphaFoldDB" id="A0A8J4Q9Q8"/>
<keyword evidence="2" id="KW-1185">Reference proteome</keyword>
<dbReference type="EMBL" id="JRKL02009571">
    <property type="protein sequence ID" value="KAF3946280.1"/>
    <property type="molecule type" value="Genomic_DNA"/>
</dbReference>
<name>A0A8J4Q9Q8_9ROSI</name>
<evidence type="ECO:0000313" key="1">
    <source>
        <dbReference type="EMBL" id="KAF3946280.1"/>
    </source>
</evidence>
<comment type="caution">
    <text evidence="1">The sequence shown here is derived from an EMBL/GenBank/DDBJ whole genome shotgun (WGS) entry which is preliminary data.</text>
</comment>
<dbReference type="Proteomes" id="UP000737018">
    <property type="component" value="Unassembled WGS sequence"/>
</dbReference>
<reference evidence="1" key="1">
    <citation type="submission" date="2020-03" db="EMBL/GenBank/DDBJ databases">
        <title>Castanea mollissima Vanexum genome sequencing.</title>
        <authorList>
            <person name="Staton M."/>
        </authorList>
    </citation>
    <scope>NUCLEOTIDE SEQUENCE</scope>
    <source>
        <tissue evidence="1">Leaf</tissue>
    </source>
</reference>
<evidence type="ECO:0000313" key="2">
    <source>
        <dbReference type="Proteomes" id="UP000737018"/>
    </source>
</evidence>
<sequence length="162" mass="18441">MTHPFDTPPIQAGNPCPHYCFHFSFPNLNFTPLSDFNRVSPSLFQALHSLNSDCSSTILSTSTGGYRACDASFLLGLLKKKETMTLLYMNLSDLLHIYHGKHARPNYATFLERHIDRDQVKHIHFDKEMKMKIVPCTKWPSLSYFCNLLMCNLITLVEGKGG</sequence>
<organism evidence="1 2">
    <name type="scientific">Castanea mollissima</name>
    <name type="common">Chinese chestnut</name>
    <dbReference type="NCBI Taxonomy" id="60419"/>
    <lineage>
        <taxon>Eukaryota</taxon>
        <taxon>Viridiplantae</taxon>
        <taxon>Streptophyta</taxon>
        <taxon>Embryophyta</taxon>
        <taxon>Tracheophyta</taxon>
        <taxon>Spermatophyta</taxon>
        <taxon>Magnoliopsida</taxon>
        <taxon>eudicotyledons</taxon>
        <taxon>Gunneridae</taxon>
        <taxon>Pentapetalae</taxon>
        <taxon>rosids</taxon>
        <taxon>fabids</taxon>
        <taxon>Fagales</taxon>
        <taxon>Fagaceae</taxon>
        <taxon>Castanea</taxon>
    </lineage>
</organism>
<accession>A0A8J4Q9Q8</accession>
<proteinExistence type="predicted"/>
<gene>
    <name evidence="1" type="ORF">CMV_027439</name>
</gene>
<protein>
    <submittedName>
        <fullName evidence="1">Uncharacterized protein</fullName>
    </submittedName>
</protein>